<dbReference type="Gene3D" id="1.20.120.1320">
    <property type="entry name" value="Aspartokinase, catalytic domain"/>
    <property type="match status" value="1"/>
</dbReference>
<dbReference type="GO" id="GO:0009090">
    <property type="term" value="P:homoserine biosynthetic process"/>
    <property type="evidence" value="ECO:0007669"/>
    <property type="project" value="TreeGrafter"/>
</dbReference>
<evidence type="ECO:0000256" key="7">
    <source>
        <dbReference type="ARBA" id="ARBA00047872"/>
    </source>
</evidence>
<dbReference type="InterPro" id="IPR045865">
    <property type="entry name" value="ACT-like_dom_sf"/>
</dbReference>
<evidence type="ECO:0000259" key="8">
    <source>
        <dbReference type="PROSITE" id="PS51671"/>
    </source>
</evidence>
<dbReference type="Gene3D" id="3.40.1160.10">
    <property type="entry name" value="Acetylglutamate kinase-like"/>
    <property type="match status" value="1"/>
</dbReference>
<dbReference type="PIRSF" id="PIRSF000726">
    <property type="entry name" value="Asp_kin"/>
    <property type="match status" value="1"/>
</dbReference>
<dbReference type="Pfam" id="PF22468">
    <property type="entry name" value="ACT_9"/>
    <property type="match status" value="2"/>
</dbReference>
<dbReference type="CDD" id="cd04892">
    <property type="entry name" value="ACT_AK-like_2"/>
    <property type="match status" value="1"/>
</dbReference>
<dbReference type="PANTHER" id="PTHR21499">
    <property type="entry name" value="ASPARTATE KINASE"/>
    <property type="match status" value="1"/>
</dbReference>
<comment type="catalytic activity">
    <reaction evidence="7">
        <text>L-aspartate + ATP = 4-phospho-L-aspartate + ADP</text>
        <dbReference type="Rhea" id="RHEA:23776"/>
        <dbReference type="ChEBI" id="CHEBI:29991"/>
        <dbReference type="ChEBI" id="CHEBI:30616"/>
        <dbReference type="ChEBI" id="CHEBI:57535"/>
        <dbReference type="ChEBI" id="CHEBI:456216"/>
        <dbReference type="EC" id="2.7.2.4"/>
    </reaction>
</comment>
<dbReference type="PROSITE" id="PS51671">
    <property type="entry name" value="ACT"/>
    <property type="match status" value="1"/>
</dbReference>
<dbReference type="GO" id="GO:0004072">
    <property type="term" value="F:aspartate kinase activity"/>
    <property type="evidence" value="ECO:0007669"/>
    <property type="project" value="UniProtKB-EC"/>
</dbReference>
<dbReference type="AlphaFoldDB" id="A0A0F9RGJ8"/>
<dbReference type="InterPro" id="IPR001341">
    <property type="entry name" value="Asp_kinase"/>
</dbReference>
<evidence type="ECO:0000313" key="9">
    <source>
        <dbReference type="EMBL" id="KKN53929.1"/>
    </source>
</evidence>
<dbReference type="InterPro" id="IPR042199">
    <property type="entry name" value="AsparK_Bifunc_asparK/hSer_DH"/>
</dbReference>
<evidence type="ECO:0000256" key="4">
    <source>
        <dbReference type="ARBA" id="ARBA00022741"/>
    </source>
</evidence>
<keyword evidence="5" id="KW-0418">Kinase</keyword>
<dbReference type="EC" id="2.7.2.4" evidence="2"/>
<sequence length="469" mass="52957">MPIIVMKFGGSCLTDKTSFEKILRITQIYKNEKKIYVASAFNGITDILLNTAQNLKNIKETDQNISLIEKRHIDIIEQIFDEESEYYIKAKDWVDIKLSELDDAFADIKEFGLEPYYRDYALSFGEIMSTYILNQYLLSKGLDAVYVPANKIIITNDEFNNAYPLYALTNRRVNNLLIPLLENPKKNIIVCVTGFIGRNKIGYITTLGRGGSDYTATILAHSLYKIGTDKNIKIILWKDVDGLLAINPIYVPGASLIRNLDYDEAKHIANFGAKILHPKCLEAIEKFKIPLEIRNFAKPLNGNFTEISDKTDKEQIKGISAVELATIITIISGSLVDVPGVLAKIFKIMSKNKISVSLVAQSSSEVSTSFIVKSVDSLKAVHALKNAKFLSEFFTIKWDDVAVINITGTKILETKTKVEIFKALDKENILVKAISQSYEELNLSLVIERKRLIDAIKIIHNDFYEEFEL</sequence>
<evidence type="ECO:0000256" key="1">
    <source>
        <dbReference type="ARBA" id="ARBA00010122"/>
    </source>
</evidence>
<keyword evidence="4" id="KW-0547">Nucleotide-binding</keyword>
<dbReference type="SUPFAM" id="SSF55021">
    <property type="entry name" value="ACT-like"/>
    <property type="match status" value="2"/>
</dbReference>
<dbReference type="SUPFAM" id="SSF53633">
    <property type="entry name" value="Carbamate kinase-like"/>
    <property type="match status" value="1"/>
</dbReference>
<evidence type="ECO:0000256" key="6">
    <source>
        <dbReference type="ARBA" id="ARBA00022840"/>
    </source>
</evidence>
<dbReference type="GO" id="GO:0005524">
    <property type="term" value="F:ATP binding"/>
    <property type="evidence" value="ECO:0007669"/>
    <property type="project" value="UniProtKB-KW"/>
</dbReference>
<evidence type="ECO:0000256" key="2">
    <source>
        <dbReference type="ARBA" id="ARBA00013059"/>
    </source>
</evidence>
<dbReference type="InterPro" id="IPR005260">
    <property type="entry name" value="Asp_kin_monofn"/>
</dbReference>
<dbReference type="GO" id="GO:0009089">
    <property type="term" value="P:lysine biosynthetic process via diaminopimelate"/>
    <property type="evidence" value="ECO:0007669"/>
    <property type="project" value="InterPro"/>
</dbReference>
<dbReference type="InterPro" id="IPR001048">
    <property type="entry name" value="Asp/Glu/Uridylate_kinase"/>
</dbReference>
<comment type="caution">
    <text evidence="9">The sequence shown here is derived from an EMBL/GenBank/DDBJ whole genome shotgun (WGS) entry which is preliminary data.</text>
</comment>
<keyword evidence="3" id="KW-0808">Transferase</keyword>
<dbReference type="GO" id="GO:0005829">
    <property type="term" value="C:cytosol"/>
    <property type="evidence" value="ECO:0007669"/>
    <property type="project" value="TreeGrafter"/>
</dbReference>
<dbReference type="Pfam" id="PF00696">
    <property type="entry name" value="AA_kinase"/>
    <property type="match status" value="1"/>
</dbReference>
<dbReference type="InterPro" id="IPR002912">
    <property type="entry name" value="ACT_dom"/>
</dbReference>
<dbReference type="NCBIfam" id="TIGR00657">
    <property type="entry name" value="asp_kinases"/>
    <property type="match status" value="1"/>
</dbReference>
<dbReference type="PANTHER" id="PTHR21499:SF59">
    <property type="entry name" value="ASPARTOKINASE"/>
    <property type="match status" value="1"/>
</dbReference>
<dbReference type="Gene3D" id="3.30.70.260">
    <property type="match status" value="2"/>
</dbReference>
<dbReference type="InterPro" id="IPR054352">
    <property type="entry name" value="ACT_Aspartokinase"/>
</dbReference>
<protein>
    <recommendedName>
        <fullName evidence="2">aspartate kinase</fullName>
        <ecNumber evidence="2">2.7.2.4</ecNumber>
    </recommendedName>
</protein>
<reference evidence="9" key="1">
    <citation type="journal article" date="2015" name="Nature">
        <title>Complex archaea that bridge the gap between prokaryotes and eukaryotes.</title>
        <authorList>
            <person name="Spang A."/>
            <person name="Saw J.H."/>
            <person name="Jorgensen S.L."/>
            <person name="Zaremba-Niedzwiedzka K."/>
            <person name="Martijn J."/>
            <person name="Lind A.E."/>
            <person name="van Eijk R."/>
            <person name="Schleper C."/>
            <person name="Guy L."/>
            <person name="Ettema T.J."/>
        </authorList>
    </citation>
    <scope>NUCLEOTIDE SEQUENCE</scope>
</reference>
<dbReference type="InterPro" id="IPR018042">
    <property type="entry name" value="Aspartate_kinase_CS"/>
</dbReference>
<gene>
    <name evidence="9" type="ORF">LCGC14_0597510</name>
</gene>
<dbReference type="InterPro" id="IPR036393">
    <property type="entry name" value="AceGlu_kinase-like_sf"/>
</dbReference>
<evidence type="ECO:0000256" key="5">
    <source>
        <dbReference type="ARBA" id="ARBA00022777"/>
    </source>
</evidence>
<feature type="domain" description="ACT" evidence="8">
    <location>
        <begin position="330"/>
        <end position="405"/>
    </location>
</feature>
<dbReference type="PROSITE" id="PS00324">
    <property type="entry name" value="ASPARTOKINASE"/>
    <property type="match status" value="1"/>
</dbReference>
<keyword evidence="6" id="KW-0067">ATP-binding</keyword>
<proteinExistence type="inferred from homology"/>
<evidence type="ECO:0000256" key="3">
    <source>
        <dbReference type="ARBA" id="ARBA00022679"/>
    </source>
</evidence>
<accession>A0A0F9RGJ8</accession>
<comment type="similarity">
    <text evidence="1">Belongs to the aspartokinase family.</text>
</comment>
<name>A0A0F9RGJ8_9ZZZZ</name>
<dbReference type="EMBL" id="LAZR01000951">
    <property type="protein sequence ID" value="KKN53929.1"/>
    <property type="molecule type" value="Genomic_DNA"/>
</dbReference>
<organism evidence="9">
    <name type="scientific">marine sediment metagenome</name>
    <dbReference type="NCBI Taxonomy" id="412755"/>
    <lineage>
        <taxon>unclassified sequences</taxon>
        <taxon>metagenomes</taxon>
        <taxon>ecological metagenomes</taxon>
    </lineage>
</organism>